<keyword evidence="2" id="KW-0255">Endonuclease</keyword>
<dbReference type="OrthoDB" id="3234360at2"/>
<feature type="compositionally biased region" description="Basic residues" evidence="1">
    <location>
        <begin position="87"/>
        <end position="100"/>
    </location>
</feature>
<dbReference type="CDD" id="cd00085">
    <property type="entry name" value="HNHc"/>
    <property type="match status" value="1"/>
</dbReference>
<evidence type="ECO:0000256" key="1">
    <source>
        <dbReference type="SAM" id="MobiDB-lite"/>
    </source>
</evidence>
<comment type="caution">
    <text evidence="2">The sequence shown here is derived from an EMBL/GenBank/DDBJ whole genome shotgun (WGS) entry which is preliminary data.</text>
</comment>
<keyword evidence="2" id="KW-0378">Hydrolase</keyword>
<gene>
    <name evidence="2" type="ORF">E6W39_18900</name>
</gene>
<evidence type="ECO:0000313" key="3">
    <source>
        <dbReference type="Proteomes" id="UP000319103"/>
    </source>
</evidence>
<dbReference type="Proteomes" id="UP000319103">
    <property type="component" value="Unassembled WGS sequence"/>
</dbReference>
<dbReference type="EMBL" id="VIGB01000003">
    <property type="protein sequence ID" value="TQF03921.1"/>
    <property type="molecule type" value="Genomic_DNA"/>
</dbReference>
<protein>
    <submittedName>
        <fullName evidence="2">HNH endonuclease</fullName>
    </submittedName>
</protein>
<dbReference type="Gene3D" id="1.10.30.50">
    <property type="match status" value="1"/>
</dbReference>
<dbReference type="InterPro" id="IPR003615">
    <property type="entry name" value="HNH_nuc"/>
</dbReference>
<accession>A0A540W4G3</accession>
<organism evidence="2 3">
    <name type="scientific">Kitasatospora acidiphila</name>
    <dbReference type="NCBI Taxonomy" id="2567942"/>
    <lineage>
        <taxon>Bacteria</taxon>
        <taxon>Bacillati</taxon>
        <taxon>Actinomycetota</taxon>
        <taxon>Actinomycetes</taxon>
        <taxon>Kitasatosporales</taxon>
        <taxon>Streptomycetaceae</taxon>
        <taxon>Kitasatospora</taxon>
    </lineage>
</organism>
<dbReference type="GO" id="GO:0004519">
    <property type="term" value="F:endonuclease activity"/>
    <property type="evidence" value="ECO:0007669"/>
    <property type="project" value="UniProtKB-KW"/>
</dbReference>
<sequence length="100" mass="11286">MGSHWQGSNRRSELPSDWSSRRQAVLARDGYQCTWIESTSQRCTEKATDVDHIIPGGSHEPANLRALCSWHHSRKSSAEGNAARLRLSMKRPKPRHPGLI</sequence>
<keyword evidence="2" id="KW-0540">Nuclease</keyword>
<name>A0A540W4G3_9ACTN</name>
<reference evidence="2 3" key="1">
    <citation type="submission" date="2019-06" db="EMBL/GenBank/DDBJ databases">
        <title>Description of Kitasatospora acidophila sp. nov. isolated from pine grove soil, and reclassification of Streptomyces novaecaesareae to Kitasatospora novaeceasareae comb. nov.</title>
        <authorList>
            <person name="Kim M.J."/>
        </authorList>
    </citation>
    <scope>NUCLEOTIDE SEQUENCE [LARGE SCALE GENOMIC DNA]</scope>
    <source>
        <strain evidence="2 3">MMS16-CNU292</strain>
    </source>
</reference>
<dbReference type="AlphaFoldDB" id="A0A540W4G3"/>
<feature type="region of interest" description="Disordered" evidence="1">
    <location>
        <begin position="75"/>
        <end position="100"/>
    </location>
</feature>
<keyword evidence="3" id="KW-1185">Reference proteome</keyword>
<evidence type="ECO:0000313" key="2">
    <source>
        <dbReference type="EMBL" id="TQF03921.1"/>
    </source>
</evidence>
<proteinExistence type="predicted"/>